<comment type="caution">
    <text evidence="2">The sequence shown here is derived from an EMBL/GenBank/DDBJ whole genome shotgun (WGS) entry which is preliminary data.</text>
</comment>
<organism evidence="2 3">
    <name type="scientific">Periplaneta americana</name>
    <name type="common">American cockroach</name>
    <name type="synonym">Blatta americana</name>
    <dbReference type="NCBI Taxonomy" id="6978"/>
    <lineage>
        <taxon>Eukaryota</taxon>
        <taxon>Metazoa</taxon>
        <taxon>Ecdysozoa</taxon>
        <taxon>Arthropoda</taxon>
        <taxon>Hexapoda</taxon>
        <taxon>Insecta</taxon>
        <taxon>Pterygota</taxon>
        <taxon>Neoptera</taxon>
        <taxon>Polyneoptera</taxon>
        <taxon>Dictyoptera</taxon>
        <taxon>Blattodea</taxon>
        <taxon>Blattoidea</taxon>
        <taxon>Blattidae</taxon>
        <taxon>Blattinae</taxon>
        <taxon>Periplaneta</taxon>
    </lineage>
</organism>
<name>A0ABQ8SW57_PERAM</name>
<feature type="region of interest" description="Disordered" evidence="1">
    <location>
        <begin position="1"/>
        <end position="74"/>
    </location>
</feature>
<evidence type="ECO:0000313" key="2">
    <source>
        <dbReference type="EMBL" id="KAJ4437956.1"/>
    </source>
</evidence>
<sequence length="290" mass="33667">MRREEKRREEKRREEKRREEKRREEKRREEKRREEKRREETGERRGEERRGEERRGEGEGEERRGEERRGEERRGGNMLKRYWHLKAAQSGAGRRNPTVLSGHSWDYLGVTCNHTACLLEREGCRRANDTKRKPAHGRKQSWASLIDSLPVSASDEHVDCSYQTVFSRRTSSSHSMLSLRVSSCLLATVAPCLILCGPHHKKSMGDKYHETKCRVAPRRAASDLSANHPRGREACRIEINPRNKIATNTQNGLLLSSHAKINDKLVLYPKAGPNDEQQEEEEVDGFFNVC</sequence>
<gene>
    <name evidence="2" type="ORF">ANN_13895</name>
</gene>
<accession>A0ABQ8SW57</accession>
<dbReference type="Proteomes" id="UP001148838">
    <property type="component" value="Unassembled WGS sequence"/>
</dbReference>
<protein>
    <submittedName>
        <fullName evidence="2">Uncharacterized protein</fullName>
    </submittedName>
</protein>
<keyword evidence="3" id="KW-1185">Reference proteome</keyword>
<dbReference type="EMBL" id="JAJSOF020000019">
    <property type="protein sequence ID" value="KAJ4437956.1"/>
    <property type="molecule type" value="Genomic_DNA"/>
</dbReference>
<proteinExistence type="predicted"/>
<evidence type="ECO:0000256" key="1">
    <source>
        <dbReference type="SAM" id="MobiDB-lite"/>
    </source>
</evidence>
<reference evidence="2 3" key="1">
    <citation type="journal article" date="2022" name="Allergy">
        <title>Genome assembly and annotation of Periplaneta americana reveal a comprehensive cockroach allergen profile.</title>
        <authorList>
            <person name="Wang L."/>
            <person name="Xiong Q."/>
            <person name="Saelim N."/>
            <person name="Wang L."/>
            <person name="Nong W."/>
            <person name="Wan A.T."/>
            <person name="Shi M."/>
            <person name="Liu X."/>
            <person name="Cao Q."/>
            <person name="Hui J.H.L."/>
            <person name="Sookrung N."/>
            <person name="Leung T.F."/>
            <person name="Tungtrongchitr A."/>
            <person name="Tsui S.K.W."/>
        </authorList>
    </citation>
    <scope>NUCLEOTIDE SEQUENCE [LARGE SCALE GENOMIC DNA]</scope>
    <source>
        <strain evidence="2">PWHHKU_190912</strain>
    </source>
</reference>
<evidence type="ECO:0000313" key="3">
    <source>
        <dbReference type="Proteomes" id="UP001148838"/>
    </source>
</evidence>